<name>A0ABT5C2G5_9BACT</name>
<proteinExistence type="predicted"/>
<dbReference type="Proteomes" id="UP001217485">
    <property type="component" value="Unassembled WGS sequence"/>
</dbReference>
<evidence type="ECO:0000259" key="2">
    <source>
        <dbReference type="Pfam" id="PF15647"/>
    </source>
</evidence>
<dbReference type="Pfam" id="PF15647">
    <property type="entry name" value="Tox-REase-3"/>
    <property type="match status" value="1"/>
</dbReference>
<sequence>MFYDRSGNLIGDEMPDGVIGYARDRMGRLVGAVLEEENGQRIETWFERDAFGRVVCERQGDRTVQYAYDPAGSITRMLAELAEPSNLGLLAEASRSSQDWMQPSWQIERGGVLRKTETAAYEIDARGRRTAKVDLAHYRENHPGSGAATEQDMTRYVWDCRDRLREVRLPDGARVVMTYDAFGRRVRKEVIGTATVDLPRVVEFVWDGDVLAADIGRERGARTFVHAPGTFVPLLQQQDGSVLTYVNDHLGTPKELLDPRGLVAWAAAHSAWGEVLEEQRDPISVLNHRTTVESPFRLLGQYADAEMGLCYTRFRFFDPEIGGWCSPDPLGAAGGLHLFAFDGSPTTQFDPLGLAKGKVLGEAGKAWEEDVRRISGGTSQIIEGREIDSVTSAELIQAKDSPTAVDKPKNFLSKSTRNQIKETVRLADDHGKKPVYWFKEEPHPEVRSYIEDKGAEVRIGLSPPTQGKCSS</sequence>
<dbReference type="PANTHER" id="PTHR32305">
    <property type="match status" value="1"/>
</dbReference>
<dbReference type="InterPro" id="IPR022385">
    <property type="entry name" value="Rhs_assc_core"/>
</dbReference>
<keyword evidence="3" id="KW-0255">Endonuclease</keyword>
<keyword evidence="3" id="KW-0378">Hydrolase</keyword>
<organism evidence="3 4">
    <name type="scientific">Sorangium atrum</name>
    <dbReference type="NCBI Taxonomy" id="2995308"/>
    <lineage>
        <taxon>Bacteria</taxon>
        <taxon>Pseudomonadati</taxon>
        <taxon>Myxococcota</taxon>
        <taxon>Polyangia</taxon>
        <taxon>Polyangiales</taxon>
        <taxon>Polyangiaceae</taxon>
        <taxon>Sorangium</taxon>
    </lineage>
</organism>
<dbReference type="InterPro" id="IPR050708">
    <property type="entry name" value="T6SS_VgrG/RHS"/>
</dbReference>
<protein>
    <submittedName>
        <fullName evidence="3">Restriction endonuclease fold toxin</fullName>
    </submittedName>
</protein>
<dbReference type="Gene3D" id="2.180.10.10">
    <property type="entry name" value="RHS repeat-associated core"/>
    <property type="match status" value="1"/>
</dbReference>
<evidence type="ECO:0000313" key="4">
    <source>
        <dbReference type="Proteomes" id="UP001217485"/>
    </source>
</evidence>
<accession>A0ABT5C2G5</accession>
<dbReference type="GO" id="GO:0004519">
    <property type="term" value="F:endonuclease activity"/>
    <property type="evidence" value="ECO:0007669"/>
    <property type="project" value="UniProtKB-KW"/>
</dbReference>
<feature type="domain" description="RHS protein conserved region" evidence="1">
    <location>
        <begin position="245"/>
        <end position="279"/>
    </location>
</feature>
<comment type="caution">
    <text evidence="3">The sequence shown here is derived from an EMBL/GenBank/DDBJ whole genome shotgun (WGS) entry which is preliminary data.</text>
</comment>
<dbReference type="EMBL" id="JAQNDK010000002">
    <property type="protein sequence ID" value="MDC0680532.1"/>
    <property type="molecule type" value="Genomic_DNA"/>
</dbReference>
<reference evidence="3 4" key="1">
    <citation type="submission" date="2023-01" db="EMBL/GenBank/DDBJ databases">
        <title>Minimal conservation of predation-associated metabolite biosynthetic gene clusters underscores biosynthetic potential of Myxococcota including descriptions for ten novel species: Archangium lansinium sp. nov., Myxococcus landrumus sp. nov., Nannocystis bai.</title>
        <authorList>
            <person name="Ahearne A."/>
            <person name="Stevens C."/>
            <person name="Dowd S."/>
        </authorList>
    </citation>
    <scope>NUCLEOTIDE SEQUENCE [LARGE SCALE GENOMIC DNA]</scope>
    <source>
        <strain evidence="3 4">WIWO2</strain>
    </source>
</reference>
<dbReference type="NCBIfam" id="TIGR03696">
    <property type="entry name" value="Rhs_assc_core"/>
    <property type="match status" value="1"/>
</dbReference>
<feature type="domain" description="Tox-REase-3" evidence="2">
    <location>
        <begin position="365"/>
        <end position="460"/>
    </location>
</feature>
<dbReference type="PANTHER" id="PTHR32305:SF15">
    <property type="entry name" value="PROTEIN RHSA-RELATED"/>
    <property type="match status" value="1"/>
</dbReference>
<evidence type="ECO:0000313" key="3">
    <source>
        <dbReference type="EMBL" id="MDC0680532.1"/>
    </source>
</evidence>
<dbReference type="NCBIfam" id="TIGR01643">
    <property type="entry name" value="YD_repeat_2x"/>
    <property type="match status" value="1"/>
</dbReference>
<dbReference type="Pfam" id="PF03527">
    <property type="entry name" value="RHS"/>
    <property type="match status" value="1"/>
</dbReference>
<keyword evidence="4" id="KW-1185">Reference proteome</keyword>
<dbReference type="InterPro" id="IPR028905">
    <property type="entry name" value="Tox-REase-3_dom"/>
</dbReference>
<evidence type="ECO:0000259" key="1">
    <source>
        <dbReference type="Pfam" id="PF03527"/>
    </source>
</evidence>
<gene>
    <name evidence="3" type="ORF">POL72_22530</name>
</gene>
<dbReference type="RefSeq" id="WP_272097564.1">
    <property type="nucleotide sequence ID" value="NZ_JAQNDK010000002.1"/>
</dbReference>
<dbReference type="InterPro" id="IPR006530">
    <property type="entry name" value="YD"/>
</dbReference>
<dbReference type="InterPro" id="IPR001826">
    <property type="entry name" value="RHS"/>
</dbReference>
<keyword evidence="3" id="KW-0540">Nuclease</keyword>